<protein>
    <submittedName>
        <fullName evidence="2">Uncharacterized protein</fullName>
    </submittedName>
</protein>
<evidence type="ECO:0000256" key="1">
    <source>
        <dbReference type="SAM" id="MobiDB-lite"/>
    </source>
</evidence>
<feature type="region of interest" description="Disordered" evidence="1">
    <location>
        <begin position="1"/>
        <end position="54"/>
    </location>
</feature>
<name>A0A6G0S9D0_9STRA</name>
<dbReference type="AlphaFoldDB" id="A0A6G0S9D0"/>
<comment type="caution">
    <text evidence="2">The sequence shown here is derived from an EMBL/GenBank/DDBJ whole genome shotgun (WGS) entry which is preliminary data.</text>
</comment>
<evidence type="ECO:0000313" key="3">
    <source>
        <dbReference type="Proteomes" id="UP000486351"/>
    </source>
</evidence>
<gene>
    <name evidence="2" type="ORF">PF008_g5312</name>
</gene>
<reference evidence="2 3" key="1">
    <citation type="submission" date="2018-09" db="EMBL/GenBank/DDBJ databases">
        <title>Genomic investigation of the strawberry pathogen Phytophthora fragariae indicates pathogenicity is determined by transcriptional variation in three key races.</title>
        <authorList>
            <person name="Adams T.M."/>
            <person name="Armitage A.D."/>
            <person name="Sobczyk M.K."/>
            <person name="Bates H.J."/>
            <person name="Dunwell J.M."/>
            <person name="Nellist C.F."/>
            <person name="Harrison R.J."/>
        </authorList>
    </citation>
    <scope>NUCLEOTIDE SEQUENCE [LARGE SCALE GENOMIC DNA]</scope>
    <source>
        <strain evidence="2 3">NOV-77</strain>
    </source>
</reference>
<proteinExistence type="predicted"/>
<accession>A0A6G0S9D0</accession>
<dbReference type="Proteomes" id="UP000486351">
    <property type="component" value="Unassembled WGS sequence"/>
</dbReference>
<organism evidence="2 3">
    <name type="scientific">Phytophthora fragariae</name>
    <dbReference type="NCBI Taxonomy" id="53985"/>
    <lineage>
        <taxon>Eukaryota</taxon>
        <taxon>Sar</taxon>
        <taxon>Stramenopiles</taxon>
        <taxon>Oomycota</taxon>
        <taxon>Peronosporomycetes</taxon>
        <taxon>Peronosporales</taxon>
        <taxon>Peronosporaceae</taxon>
        <taxon>Phytophthora</taxon>
    </lineage>
</organism>
<sequence length="113" mass="11981">MGSGAQMGSGARRMRARFGPGTWNPPRHAETDDDEEESLEAEMADDTAEENPPLRHAATVDVDVVPDAVKEQGASYDVIADEAEAGAAREDGVEMSDDGRNASRIRFGGGCLC</sequence>
<evidence type="ECO:0000313" key="2">
    <source>
        <dbReference type="EMBL" id="KAE9352773.1"/>
    </source>
</evidence>
<dbReference type="EMBL" id="QXFY01000194">
    <property type="protein sequence ID" value="KAE9352773.1"/>
    <property type="molecule type" value="Genomic_DNA"/>
</dbReference>
<feature type="compositionally biased region" description="Acidic residues" evidence="1">
    <location>
        <begin position="31"/>
        <end position="49"/>
    </location>
</feature>